<dbReference type="PANTHER" id="PTHR47738">
    <property type="entry name" value="PTS SYSTEM FRUCTOSE-LIKE EIIA COMPONENT-RELATED"/>
    <property type="match status" value="1"/>
</dbReference>
<keyword evidence="2" id="KW-0762">Sugar transport</keyword>
<gene>
    <name evidence="3" type="ORF">E6L36_13050</name>
    <name evidence="2" type="ORF">H0N82_05745</name>
</gene>
<proteinExistence type="predicted"/>
<organism evidence="2 5">
    <name type="scientific">Lacticaseibacillus rhamnosus</name>
    <name type="common">Lactobacillus rhamnosus</name>
    <dbReference type="NCBI Taxonomy" id="47715"/>
    <lineage>
        <taxon>Bacteria</taxon>
        <taxon>Bacillati</taxon>
        <taxon>Bacillota</taxon>
        <taxon>Bacilli</taxon>
        <taxon>Lactobacillales</taxon>
        <taxon>Lactobacillaceae</taxon>
        <taxon>Lacticaseibacillus</taxon>
    </lineage>
</organism>
<sequence length="157" mass="18009">MYEFMFDEGLIDIENKSSTEDELFESVASVAHSKGYVRSDYKQGLQLRENKFPTGLIFPKLKLALPHVDPEFVLKPFIYVVRTNSEIPWRQMGDMQQMTTRNFLFLGIKEPSQQVGLLAQLMSAFKDSTFVSAFLKANTPEQMYSLLSDHFSKVSAH</sequence>
<accession>A0A508Z3D8</accession>
<feature type="domain" description="PTS EIIA type-2" evidence="1">
    <location>
        <begin position="4"/>
        <end position="150"/>
    </location>
</feature>
<comment type="caution">
    <text evidence="2">The sequence shown here is derived from an EMBL/GenBank/DDBJ whole genome shotgun (WGS) entry which is preliminary data.</text>
</comment>
<dbReference type="InterPro" id="IPR016152">
    <property type="entry name" value="PTrfase/Anion_transptr"/>
</dbReference>
<dbReference type="AlphaFoldDB" id="A0A508Z3D8"/>
<dbReference type="EMBL" id="JACCKI010000003">
    <property type="protein sequence ID" value="NZA04619.1"/>
    <property type="molecule type" value="Genomic_DNA"/>
</dbReference>
<evidence type="ECO:0000259" key="1">
    <source>
        <dbReference type="PROSITE" id="PS51094"/>
    </source>
</evidence>
<protein>
    <submittedName>
        <fullName evidence="2">PTS sugar transporter subunit IIA</fullName>
    </submittedName>
</protein>
<name>A0A508Z3D8_LACRH</name>
<reference evidence="2 5" key="2">
    <citation type="submission" date="2020-07" db="EMBL/GenBank/DDBJ databases">
        <title>Organ Donor 1.</title>
        <authorList>
            <person name="Marsh A.J."/>
            <person name="Azcarate-Peril M.A."/>
        </authorList>
    </citation>
    <scope>NUCLEOTIDE SEQUENCE [LARGE SCALE GENOMIC DNA]</scope>
    <source>
        <strain evidence="2 5">AMC0712</strain>
    </source>
</reference>
<dbReference type="Proteomes" id="UP000307517">
    <property type="component" value="Unassembled WGS sequence"/>
</dbReference>
<evidence type="ECO:0000313" key="2">
    <source>
        <dbReference type="EMBL" id="NZA04619.1"/>
    </source>
</evidence>
<dbReference type="Proteomes" id="UP000552935">
    <property type="component" value="Unassembled WGS sequence"/>
</dbReference>
<dbReference type="EMBL" id="SSHM01000001">
    <property type="protein sequence ID" value="THC81208.1"/>
    <property type="molecule type" value="Genomic_DNA"/>
</dbReference>
<keyword evidence="2" id="KW-0813">Transport</keyword>
<dbReference type="InterPro" id="IPR051541">
    <property type="entry name" value="PTS_SugarTrans_NitroReg"/>
</dbReference>
<dbReference type="PROSITE" id="PS51094">
    <property type="entry name" value="PTS_EIIA_TYPE_2"/>
    <property type="match status" value="1"/>
</dbReference>
<reference evidence="3 4" key="1">
    <citation type="submission" date="2019-04" db="EMBL/GenBank/DDBJ databases">
        <title>Genome Announcement to Ensure Probiotic Safety of Lactobacillus rhamnosus UBLR-58.</title>
        <authorList>
            <person name="Sulthana A."/>
            <person name="Lakshmi S.G."/>
            <person name="Madempudi R.S."/>
        </authorList>
    </citation>
    <scope>NUCLEOTIDE SEQUENCE [LARGE SCALE GENOMIC DNA]</scope>
    <source>
        <strain evidence="3 4">UBLR-58</strain>
    </source>
</reference>
<evidence type="ECO:0000313" key="3">
    <source>
        <dbReference type="EMBL" id="THC81208.1"/>
    </source>
</evidence>
<dbReference type="SUPFAM" id="SSF55804">
    <property type="entry name" value="Phoshotransferase/anion transport protein"/>
    <property type="match status" value="1"/>
</dbReference>
<dbReference type="RefSeq" id="WP_005691509.1">
    <property type="nucleotide sequence ID" value="NZ_CABFNI010000015.1"/>
</dbReference>
<dbReference type="Gene3D" id="3.40.930.10">
    <property type="entry name" value="Mannitol-specific EII, Chain A"/>
    <property type="match status" value="1"/>
</dbReference>
<dbReference type="PANTHER" id="PTHR47738:SF3">
    <property type="entry name" value="PHOSPHOTRANSFERASE SYSTEM MANNITOL_FRUCTOSE-SPECIFIC IIA DOMAIN CONTAINING PROTEIN"/>
    <property type="match status" value="1"/>
</dbReference>
<evidence type="ECO:0000313" key="4">
    <source>
        <dbReference type="Proteomes" id="UP000307517"/>
    </source>
</evidence>
<dbReference type="Pfam" id="PF00359">
    <property type="entry name" value="PTS_EIIA_2"/>
    <property type="match status" value="1"/>
</dbReference>
<dbReference type="CDD" id="cd00211">
    <property type="entry name" value="PTS_IIA_fru"/>
    <property type="match status" value="1"/>
</dbReference>
<dbReference type="InterPro" id="IPR002178">
    <property type="entry name" value="PTS_EIIA_type-2_dom"/>
</dbReference>
<evidence type="ECO:0000313" key="5">
    <source>
        <dbReference type="Proteomes" id="UP000552935"/>
    </source>
</evidence>